<gene>
    <name evidence="3" type="ORF">H6B30_07985</name>
</gene>
<dbReference type="Proteomes" id="UP000764045">
    <property type="component" value="Unassembled WGS sequence"/>
</dbReference>
<dbReference type="Pfam" id="PF00534">
    <property type="entry name" value="Glycos_transf_1"/>
    <property type="match status" value="1"/>
</dbReference>
<dbReference type="AlphaFoldDB" id="A0A939B2X9"/>
<sequence>MNHNKINALYILSSTNTFGGASKAITSLLSGLMAKGVSPTVVLPGKDGLYEELAKIGATVYYAPVRPNVYPKCKGLKNIILYIPRLLYWHALNAYSCKRIAGYIKDKHIDIIHTNVSIMDIGHDIAKRFGIPHIFHIREYADKDFNIKYFPGKEAYHRMFTSTGNYSICITKDIRKHHKLESTPSSRVIYDGVCPIGSVKTNNAKERYFLYAGRIQPGKGLLPLVKAYTEYVSKSGGPNPVPLYVAGETTDAAYCQNIRQHIAAHGINEHIKFLGPRTDVASLMQHALAIIIPSEFEGFGFCMTEAMFNGCLVVGHNTGGTKEQFDNGVELSGKEIGLRYDTEGQLTDHLCKIAGSQQQVFQETIATAADVVSRLYSVEVSVNNVYNYYIEILNNENN</sequence>
<dbReference type="InterPro" id="IPR028098">
    <property type="entry name" value="Glyco_trans_4-like_N"/>
</dbReference>
<keyword evidence="4" id="KW-1185">Reference proteome</keyword>
<feature type="domain" description="Glycosyl transferase family 1" evidence="1">
    <location>
        <begin position="202"/>
        <end position="329"/>
    </location>
</feature>
<dbReference type="RefSeq" id="WP_205109377.1">
    <property type="nucleotide sequence ID" value="NZ_JACJJL010000011.1"/>
</dbReference>
<reference evidence="3 4" key="1">
    <citation type="journal article" date="2021" name="Sci. Rep.">
        <title>The distribution of antibiotic resistance genes in chicken gut microbiota commensals.</title>
        <authorList>
            <person name="Juricova H."/>
            <person name="Matiasovicova J."/>
            <person name="Kubasova T."/>
            <person name="Cejkova D."/>
            <person name="Rychlik I."/>
        </authorList>
    </citation>
    <scope>NUCLEOTIDE SEQUENCE [LARGE SCALE GENOMIC DNA]</scope>
    <source>
        <strain evidence="3 4">An819</strain>
    </source>
</reference>
<dbReference type="SUPFAM" id="SSF53756">
    <property type="entry name" value="UDP-Glycosyltransferase/glycogen phosphorylase"/>
    <property type="match status" value="1"/>
</dbReference>
<organism evidence="3 4">
    <name type="scientific">Marseilla massiliensis</name>
    <dbReference type="NCBI Taxonomy" id="1841864"/>
    <lineage>
        <taxon>Bacteria</taxon>
        <taxon>Pseudomonadati</taxon>
        <taxon>Bacteroidota</taxon>
        <taxon>Bacteroidia</taxon>
        <taxon>Bacteroidales</taxon>
        <taxon>Prevotellaceae</taxon>
        <taxon>Marseilla</taxon>
    </lineage>
</organism>
<evidence type="ECO:0000313" key="4">
    <source>
        <dbReference type="Proteomes" id="UP000764045"/>
    </source>
</evidence>
<dbReference type="GO" id="GO:0016757">
    <property type="term" value="F:glycosyltransferase activity"/>
    <property type="evidence" value="ECO:0007669"/>
    <property type="project" value="InterPro"/>
</dbReference>
<dbReference type="PANTHER" id="PTHR12526">
    <property type="entry name" value="GLYCOSYLTRANSFERASE"/>
    <property type="match status" value="1"/>
</dbReference>
<dbReference type="EMBL" id="JACJJL010000011">
    <property type="protein sequence ID" value="MBM6661688.1"/>
    <property type="molecule type" value="Genomic_DNA"/>
</dbReference>
<evidence type="ECO:0000313" key="3">
    <source>
        <dbReference type="EMBL" id="MBM6661688.1"/>
    </source>
</evidence>
<accession>A0A939B2X9</accession>
<name>A0A939B2X9_9BACT</name>
<feature type="domain" description="Glycosyltransferase subfamily 4-like N-terminal" evidence="2">
    <location>
        <begin position="19"/>
        <end position="141"/>
    </location>
</feature>
<evidence type="ECO:0000259" key="1">
    <source>
        <dbReference type="Pfam" id="PF00534"/>
    </source>
</evidence>
<dbReference type="CDD" id="cd03801">
    <property type="entry name" value="GT4_PimA-like"/>
    <property type="match status" value="1"/>
</dbReference>
<dbReference type="Pfam" id="PF13579">
    <property type="entry name" value="Glyco_trans_4_4"/>
    <property type="match status" value="1"/>
</dbReference>
<evidence type="ECO:0000259" key="2">
    <source>
        <dbReference type="Pfam" id="PF13579"/>
    </source>
</evidence>
<dbReference type="InterPro" id="IPR001296">
    <property type="entry name" value="Glyco_trans_1"/>
</dbReference>
<proteinExistence type="predicted"/>
<comment type="caution">
    <text evidence="3">The sequence shown here is derived from an EMBL/GenBank/DDBJ whole genome shotgun (WGS) entry which is preliminary data.</text>
</comment>
<dbReference type="Gene3D" id="3.40.50.2000">
    <property type="entry name" value="Glycogen Phosphorylase B"/>
    <property type="match status" value="2"/>
</dbReference>
<protein>
    <submittedName>
        <fullName evidence="3">Glycosyltransferase family 4 protein</fullName>
    </submittedName>
</protein>